<proteinExistence type="predicted"/>
<dbReference type="InterPro" id="IPR018076">
    <property type="entry name" value="T2SS_GspF_dom"/>
</dbReference>
<keyword evidence="3 6" id="KW-0812">Transmembrane</keyword>
<feature type="domain" description="Type II secretion system protein GspF" evidence="7">
    <location>
        <begin position="73"/>
        <end position="198"/>
    </location>
</feature>
<evidence type="ECO:0000256" key="6">
    <source>
        <dbReference type="SAM" id="Phobius"/>
    </source>
</evidence>
<keyword evidence="2" id="KW-1003">Cell membrane</keyword>
<feature type="transmembrane region" description="Helical" evidence="6">
    <location>
        <begin position="38"/>
        <end position="57"/>
    </location>
</feature>
<sequence length="240" mass="26248">MSLHQQFIELSARQMMLIAGLLATLVGLLGLAFVPPPIAAALGATALFIPRFAVQVVRSHRQSAIAQQMPEAIEALAGCLRGGANLNRGLELLATHQPRPIRDEFALMVTRRTLGGDLNEVLSEFCERNKSDDIALFQSAVAMADQVGGDLAYTLENLGRTLRTRNDMQRRIRSLTAMGRMQGRLMTLLPIGIAGVIYLQQPATMSRLFTHPVGWIGIAVAAVLMVIATLWIRRIVDIEI</sequence>
<dbReference type="PANTHER" id="PTHR35007">
    <property type="entry name" value="INTEGRAL MEMBRANE PROTEIN-RELATED"/>
    <property type="match status" value="1"/>
</dbReference>
<dbReference type="RefSeq" id="WP_367958424.1">
    <property type="nucleotide sequence ID" value="NZ_JBAKFK010000002.1"/>
</dbReference>
<evidence type="ECO:0000259" key="7">
    <source>
        <dbReference type="Pfam" id="PF00482"/>
    </source>
</evidence>
<comment type="subcellular location">
    <subcellularLocation>
        <location evidence="1">Cell membrane</location>
        <topology evidence="1">Multi-pass membrane protein</topology>
    </subcellularLocation>
</comment>
<feature type="transmembrane region" description="Helical" evidence="6">
    <location>
        <begin position="183"/>
        <end position="201"/>
    </location>
</feature>
<dbReference type="InterPro" id="IPR042094">
    <property type="entry name" value="T2SS_GspF_sf"/>
</dbReference>
<dbReference type="EMBL" id="JBAKFM010000002">
    <property type="protein sequence ID" value="MEX0469326.1"/>
    <property type="molecule type" value="Genomic_DNA"/>
</dbReference>
<evidence type="ECO:0000256" key="5">
    <source>
        <dbReference type="ARBA" id="ARBA00023136"/>
    </source>
</evidence>
<keyword evidence="9" id="KW-1185">Reference proteome</keyword>
<evidence type="ECO:0000256" key="2">
    <source>
        <dbReference type="ARBA" id="ARBA00022475"/>
    </source>
</evidence>
<dbReference type="Proteomes" id="UP001556709">
    <property type="component" value="Unassembled WGS sequence"/>
</dbReference>
<dbReference type="Gene3D" id="1.20.81.30">
    <property type="entry name" value="Type II secretion system (T2SS), domain F"/>
    <property type="match status" value="1"/>
</dbReference>
<name>A0ABV3TDL8_9GAMM</name>
<evidence type="ECO:0000313" key="8">
    <source>
        <dbReference type="EMBL" id="MEX0469326.1"/>
    </source>
</evidence>
<gene>
    <name evidence="8" type="ORF">V6X73_06270</name>
</gene>
<organism evidence="8 9">
    <name type="scientific">Spiribacter pallidus</name>
    <dbReference type="NCBI Taxonomy" id="1987936"/>
    <lineage>
        <taxon>Bacteria</taxon>
        <taxon>Pseudomonadati</taxon>
        <taxon>Pseudomonadota</taxon>
        <taxon>Gammaproteobacteria</taxon>
        <taxon>Chromatiales</taxon>
        <taxon>Ectothiorhodospiraceae</taxon>
        <taxon>Spiribacter</taxon>
    </lineage>
</organism>
<evidence type="ECO:0000256" key="3">
    <source>
        <dbReference type="ARBA" id="ARBA00022692"/>
    </source>
</evidence>
<reference evidence="8 9" key="1">
    <citation type="submission" date="2024-02" db="EMBL/GenBank/DDBJ databases">
        <title>New especies of Spiribacter isolated from saline water.</title>
        <authorList>
            <person name="Leon M.J."/>
            <person name="De La Haba R."/>
            <person name="Sanchez-Porro C."/>
            <person name="Ventosa A."/>
        </authorList>
    </citation>
    <scope>NUCLEOTIDE SEQUENCE [LARGE SCALE GENOMIC DNA]</scope>
    <source>
        <strain evidence="9">ag22IC6-390</strain>
    </source>
</reference>
<evidence type="ECO:0000256" key="1">
    <source>
        <dbReference type="ARBA" id="ARBA00004651"/>
    </source>
</evidence>
<feature type="transmembrane region" description="Helical" evidence="6">
    <location>
        <begin position="213"/>
        <end position="232"/>
    </location>
</feature>
<evidence type="ECO:0000313" key="9">
    <source>
        <dbReference type="Proteomes" id="UP001556709"/>
    </source>
</evidence>
<evidence type="ECO:0000256" key="4">
    <source>
        <dbReference type="ARBA" id="ARBA00022989"/>
    </source>
</evidence>
<dbReference type="PANTHER" id="PTHR35007:SF1">
    <property type="entry name" value="PILUS ASSEMBLY PROTEIN"/>
    <property type="match status" value="1"/>
</dbReference>
<keyword evidence="4 6" id="KW-1133">Transmembrane helix</keyword>
<protein>
    <submittedName>
        <fullName evidence="8">Type II secretion system F family protein</fullName>
    </submittedName>
</protein>
<keyword evidence="5 6" id="KW-0472">Membrane</keyword>
<dbReference type="Pfam" id="PF00482">
    <property type="entry name" value="T2SSF"/>
    <property type="match status" value="1"/>
</dbReference>
<accession>A0ABV3TDL8</accession>
<comment type="caution">
    <text evidence="8">The sequence shown here is derived from an EMBL/GenBank/DDBJ whole genome shotgun (WGS) entry which is preliminary data.</text>
</comment>